<dbReference type="PROSITE" id="PS51318">
    <property type="entry name" value="TAT"/>
    <property type="match status" value="1"/>
</dbReference>
<organism evidence="1">
    <name type="scientific">freshwater metagenome</name>
    <dbReference type="NCBI Taxonomy" id="449393"/>
    <lineage>
        <taxon>unclassified sequences</taxon>
        <taxon>metagenomes</taxon>
        <taxon>ecological metagenomes</taxon>
    </lineage>
</organism>
<accession>A0A6J6CJX9</accession>
<protein>
    <submittedName>
        <fullName evidence="1">Unannotated protein</fullName>
    </submittedName>
</protein>
<evidence type="ECO:0000313" key="1">
    <source>
        <dbReference type="EMBL" id="CAB4550609.1"/>
    </source>
</evidence>
<proteinExistence type="predicted"/>
<dbReference type="EMBL" id="CAEZSF010000190">
    <property type="protein sequence ID" value="CAB4550609.1"/>
    <property type="molecule type" value="Genomic_DNA"/>
</dbReference>
<name>A0A6J6CJX9_9ZZZZ</name>
<reference evidence="1" key="1">
    <citation type="submission" date="2020-05" db="EMBL/GenBank/DDBJ databases">
        <authorList>
            <person name="Chiriac C."/>
            <person name="Salcher M."/>
            <person name="Ghai R."/>
            <person name="Kavagutti S V."/>
        </authorList>
    </citation>
    <scope>NUCLEOTIDE SEQUENCE</scope>
</reference>
<gene>
    <name evidence="1" type="ORF">UFOPK1358_01601</name>
</gene>
<dbReference type="AlphaFoldDB" id="A0A6J6CJX9"/>
<dbReference type="InterPro" id="IPR006311">
    <property type="entry name" value="TAT_signal"/>
</dbReference>
<sequence length="318" mass="33474">MQSVQDFVSNSADGPGRPMAIDRRRLLLGGLGGVGLATAAALASACSSGATDTTSEGVNPGPKETLTALFPRNIAYVASGVPSRLVYTLTDAEGVPAFELPGPMTFSVERDGVSLGDPVKVAPRSDGVPRPYLPLYFTFPAPGLYDIFATRGSTRLNSQVIVSPASEVESPQVNSVLPPANTPTTTLSFDVDPICTRVPQCPFHEYDLPLALGTGRPIVVLLATPAYCQTTACGPILDLLVEEAAALAENVIVIHSEVYQNPKQVRELNEAALAPLPLAYKLGFEPSLFVTNSANVIQVRGDIAVDRGEMAQMLALAK</sequence>